<evidence type="ECO:0000256" key="6">
    <source>
        <dbReference type="ARBA" id="ARBA00022723"/>
    </source>
</evidence>
<keyword evidence="11" id="KW-0472">Membrane</keyword>
<evidence type="ECO:0008006" key="14">
    <source>
        <dbReference type="Google" id="ProtNLM"/>
    </source>
</evidence>
<keyword evidence="6" id="KW-0479">Metal-binding</keyword>
<dbReference type="PANTHER" id="PTHR46300">
    <property type="entry name" value="P450, PUTATIVE (EUROFUNG)-RELATED-RELATED"/>
    <property type="match status" value="1"/>
</dbReference>
<dbReference type="GO" id="GO:0005506">
    <property type="term" value="F:iron ion binding"/>
    <property type="evidence" value="ECO:0007669"/>
    <property type="project" value="InterPro"/>
</dbReference>
<keyword evidence="13" id="KW-1185">Reference proteome</keyword>
<protein>
    <recommendedName>
        <fullName evidence="14">Cytochrome P450</fullName>
    </recommendedName>
</protein>
<dbReference type="InterPro" id="IPR001128">
    <property type="entry name" value="Cyt_P450"/>
</dbReference>
<name>A0A8H5GHA3_9AGAR</name>
<dbReference type="Gene3D" id="1.10.630.10">
    <property type="entry name" value="Cytochrome P450"/>
    <property type="match status" value="1"/>
</dbReference>
<evidence type="ECO:0000256" key="7">
    <source>
        <dbReference type="ARBA" id="ARBA00022989"/>
    </source>
</evidence>
<sequence>MSLYPGVQSKGQEELDAVLGKGRMLMFDDHPSLPYIEAIFREVMRWHPAILMGGSHESIKDIVYGDYYIPKVGTTIYANIWAMTHDPSVHKDPECFIPERHLRKNGHFENINSI</sequence>
<evidence type="ECO:0000313" key="13">
    <source>
        <dbReference type="Proteomes" id="UP000559256"/>
    </source>
</evidence>
<evidence type="ECO:0000256" key="9">
    <source>
        <dbReference type="ARBA" id="ARBA00023004"/>
    </source>
</evidence>
<dbReference type="GO" id="GO:0016705">
    <property type="term" value="F:oxidoreductase activity, acting on paired donors, with incorporation or reduction of molecular oxygen"/>
    <property type="evidence" value="ECO:0007669"/>
    <property type="project" value="InterPro"/>
</dbReference>
<dbReference type="OrthoDB" id="2789670at2759"/>
<comment type="cofactor">
    <cofactor evidence="1">
        <name>heme</name>
        <dbReference type="ChEBI" id="CHEBI:30413"/>
    </cofactor>
</comment>
<evidence type="ECO:0000256" key="11">
    <source>
        <dbReference type="ARBA" id="ARBA00023136"/>
    </source>
</evidence>
<dbReference type="SUPFAM" id="SSF48264">
    <property type="entry name" value="Cytochrome P450"/>
    <property type="match status" value="1"/>
</dbReference>
<evidence type="ECO:0000313" key="12">
    <source>
        <dbReference type="EMBL" id="KAF5365059.1"/>
    </source>
</evidence>
<dbReference type="EMBL" id="JAACJM010000029">
    <property type="protein sequence ID" value="KAF5365059.1"/>
    <property type="molecule type" value="Genomic_DNA"/>
</dbReference>
<evidence type="ECO:0000256" key="10">
    <source>
        <dbReference type="ARBA" id="ARBA00023033"/>
    </source>
</evidence>
<gene>
    <name evidence="12" type="ORF">D9758_010966</name>
</gene>
<keyword evidence="8" id="KW-0560">Oxidoreductase</keyword>
<dbReference type="InterPro" id="IPR050364">
    <property type="entry name" value="Cytochrome_P450_fung"/>
</dbReference>
<dbReference type="GO" id="GO:0016020">
    <property type="term" value="C:membrane"/>
    <property type="evidence" value="ECO:0007669"/>
    <property type="project" value="UniProtKB-SubCell"/>
</dbReference>
<comment type="subcellular location">
    <subcellularLocation>
        <location evidence="2">Membrane</location>
        <topology evidence="2">Single-pass membrane protein</topology>
    </subcellularLocation>
</comment>
<dbReference type="Pfam" id="PF00067">
    <property type="entry name" value="p450"/>
    <property type="match status" value="1"/>
</dbReference>
<evidence type="ECO:0000256" key="3">
    <source>
        <dbReference type="ARBA" id="ARBA00010617"/>
    </source>
</evidence>
<dbReference type="Proteomes" id="UP000559256">
    <property type="component" value="Unassembled WGS sequence"/>
</dbReference>
<keyword evidence="5" id="KW-0812">Transmembrane</keyword>
<evidence type="ECO:0000256" key="8">
    <source>
        <dbReference type="ARBA" id="ARBA00023002"/>
    </source>
</evidence>
<accession>A0A8H5GHA3</accession>
<keyword evidence="7" id="KW-1133">Transmembrane helix</keyword>
<comment type="similarity">
    <text evidence="3">Belongs to the cytochrome P450 family.</text>
</comment>
<evidence type="ECO:0000256" key="2">
    <source>
        <dbReference type="ARBA" id="ARBA00004167"/>
    </source>
</evidence>
<keyword evidence="10" id="KW-0503">Monooxygenase</keyword>
<dbReference type="GO" id="GO:0004497">
    <property type="term" value="F:monooxygenase activity"/>
    <property type="evidence" value="ECO:0007669"/>
    <property type="project" value="UniProtKB-KW"/>
</dbReference>
<keyword evidence="4" id="KW-0349">Heme</keyword>
<dbReference type="InterPro" id="IPR036396">
    <property type="entry name" value="Cyt_P450_sf"/>
</dbReference>
<evidence type="ECO:0000256" key="5">
    <source>
        <dbReference type="ARBA" id="ARBA00022692"/>
    </source>
</evidence>
<organism evidence="12 13">
    <name type="scientific">Tetrapyrgos nigripes</name>
    <dbReference type="NCBI Taxonomy" id="182062"/>
    <lineage>
        <taxon>Eukaryota</taxon>
        <taxon>Fungi</taxon>
        <taxon>Dikarya</taxon>
        <taxon>Basidiomycota</taxon>
        <taxon>Agaricomycotina</taxon>
        <taxon>Agaricomycetes</taxon>
        <taxon>Agaricomycetidae</taxon>
        <taxon>Agaricales</taxon>
        <taxon>Marasmiineae</taxon>
        <taxon>Marasmiaceae</taxon>
        <taxon>Tetrapyrgos</taxon>
    </lineage>
</organism>
<dbReference type="GO" id="GO:0020037">
    <property type="term" value="F:heme binding"/>
    <property type="evidence" value="ECO:0007669"/>
    <property type="project" value="InterPro"/>
</dbReference>
<dbReference type="PANTHER" id="PTHR46300:SF2">
    <property type="entry name" value="CYTOCHROME P450 MONOOXYGENASE ALNH-RELATED"/>
    <property type="match status" value="1"/>
</dbReference>
<comment type="caution">
    <text evidence="12">The sequence shown here is derived from an EMBL/GenBank/DDBJ whole genome shotgun (WGS) entry which is preliminary data.</text>
</comment>
<keyword evidence="9" id="KW-0408">Iron</keyword>
<evidence type="ECO:0000256" key="4">
    <source>
        <dbReference type="ARBA" id="ARBA00022617"/>
    </source>
</evidence>
<reference evidence="12 13" key="1">
    <citation type="journal article" date="2020" name="ISME J.">
        <title>Uncovering the hidden diversity of litter-decomposition mechanisms in mushroom-forming fungi.</title>
        <authorList>
            <person name="Floudas D."/>
            <person name="Bentzer J."/>
            <person name="Ahren D."/>
            <person name="Johansson T."/>
            <person name="Persson P."/>
            <person name="Tunlid A."/>
        </authorList>
    </citation>
    <scope>NUCLEOTIDE SEQUENCE [LARGE SCALE GENOMIC DNA]</scope>
    <source>
        <strain evidence="12 13">CBS 291.85</strain>
    </source>
</reference>
<proteinExistence type="inferred from homology"/>
<dbReference type="AlphaFoldDB" id="A0A8H5GHA3"/>
<evidence type="ECO:0000256" key="1">
    <source>
        <dbReference type="ARBA" id="ARBA00001971"/>
    </source>
</evidence>